<dbReference type="Gene3D" id="3.40.50.1110">
    <property type="entry name" value="SGNH hydrolase"/>
    <property type="match status" value="1"/>
</dbReference>
<feature type="signal peptide" evidence="4">
    <location>
        <begin position="1"/>
        <end position="24"/>
    </location>
</feature>
<evidence type="ECO:0000256" key="2">
    <source>
        <dbReference type="ARBA" id="ARBA00022729"/>
    </source>
</evidence>
<evidence type="ECO:0000313" key="6">
    <source>
        <dbReference type="EMBL" id="EFJ28120.1"/>
    </source>
</evidence>
<evidence type="ECO:0000256" key="4">
    <source>
        <dbReference type="SAM" id="SignalP"/>
    </source>
</evidence>
<evidence type="ECO:0000313" key="5">
    <source>
        <dbReference type="EMBL" id="EFJ13975.1"/>
    </source>
</evidence>
<evidence type="ECO:0000313" key="7">
    <source>
        <dbReference type="Proteomes" id="UP000001514"/>
    </source>
</evidence>
<sequence>MESTLIPVVIVALVSLGQISRVASECATFPALFNFGDSTSDTGGIQAAFPTFSQAEFAPYGMTFPGKPFLRYSDGRLGVDFLSEALGIPYLSPYFQSVGSNYTYGVNFATAGATSQAVTYISPFSLNVQLNQFREFKQRVLASNGSDRTRNLNALPSPSVFSRAIYYVDIGGNDFSYGYTRNMTFDQVKGYIHQVVDGIIFLVKGVYAEGGKTFIISDVGPQGCVPYFLTNFPNLAVTYDSAGCAREFNAVTQYYNGLLRKASRLMRAAFTGTTIVYLNSYDIKYALTLNAASYGFQYATRACCGTGGDYNYNFGVQCGESKIVNGKSVVSTTCKDPSQYLNWDGVHYTEAANRIITRQILSGNYFDPKLPLDTLCSLNTI</sequence>
<dbReference type="FunCoup" id="D8RIN8">
    <property type="interactions" value="128"/>
</dbReference>
<protein>
    <submittedName>
        <fullName evidence="6">Uncharacterized protein</fullName>
    </submittedName>
</protein>
<dbReference type="KEGG" id="smo:SELMODRAFT_234682"/>
<dbReference type="CDD" id="cd01837">
    <property type="entry name" value="SGNH_plant_lipase_like"/>
    <property type="match status" value="1"/>
</dbReference>
<feature type="chain" id="PRO_5010829961" evidence="4">
    <location>
        <begin position="25"/>
        <end position="381"/>
    </location>
</feature>
<dbReference type="Proteomes" id="UP000001514">
    <property type="component" value="Unassembled WGS sequence"/>
</dbReference>
<dbReference type="OMA" id="LYTICIG"/>
<dbReference type="InParanoid" id="D8RIN8"/>
<dbReference type="InterPro" id="IPR001087">
    <property type="entry name" value="GDSL"/>
</dbReference>
<accession>D8RIN8</accession>
<keyword evidence="7" id="KW-1185">Reference proteome</keyword>
<dbReference type="STRING" id="88036.D8RIN8"/>
<dbReference type="SUPFAM" id="SSF52266">
    <property type="entry name" value="SGNH hydrolase"/>
    <property type="match status" value="1"/>
</dbReference>
<evidence type="ECO:0000256" key="1">
    <source>
        <dbReference type="ARBA" id="ARBA00008668"/>
    </source>
</evidence>
<evidence type="ECO:0000256" key="3">
    <source>
        <dbReference type="ARBA" id="ARBA00022801"/>
    </source>
</evidence>
<dbReference type="InterPro" id="IPR035669">
    <property type="entry name" value="SGNH_plant_lipase-like"/>
</dbReference>
<name>D8RIN8_SELML</name>
<dbReference type="EMBL" id="GL377580">
    <property type="protein sequence ID" value="EFJ28120.1"/>
    <property type="molecule type" value="Genomic_DNA"/>
</dbReference>
<proteinExistence type="inferred from homology"/>
<keyword evidence="3" id="KW-0378">Hydrolase</keyword>
<reference evidence="6 7" key="1">
    <citation type="journal article" date="2011" name="Science">
        <title>The Selaginella genome identifies genetic changes associated with the evolution of vascular plants.</title>
        <authorList>
            <person name="Banks J.A."/>
            <person name="Nishiyama T."/>
            <person name="Hasebe M."/>
            <person name="Bowman J.L."/>
            <person name="Gribskov M."/>
            <person name="dePamphilis C."/>
            <person name="Albert V.A."/>
            <person name="Aono N."/>
            <person name="Aoyama T."/>
            <person name="Ambrose B.A."/>
            <person name="Ashton N.W."/>
            <person name="Axtell M.J."/>
            <person name="Barker E."/>
            <person name="Barker M.S."/>
            <person name="Bennetzen J.L."/>
            <person name="Bonawitz N.D."/>
            <person name="Chapple C."/>
            <person name="Cheng C."/>
            <person name="Correa L.G."/>
            <person name="Dacre M."/>
            <person name="DeBarry J."/>
            <person name="Dreyer I."/>
            <person name="Elias M."/>
            <person name="Engstrom E.M."/>
            <person name="Estelle M."/>
            <person name="Feng L."/>
            <person name="Finet C."/>
            <person name="Floyd S.K."/>
            <person name="Frommer W.B."/>
            <person name="Fujita T."/>
            <person name="Gramzow L."/>
            <person name="Gutensohn M."/>
            <person name="Harholt J."/>
            <person name="Hattori M."/>
            <person name="Heyl A."/>
            <person name="Hirai T."/>
            <person name="Hiwatashi Y."/>
            <person name="Ishikawa M."/>
            <person name="Iwata M."/>
            <person name="Karol K.G."/>
            <person name="Koehler B."/>
            <person name="Kolukisaoglu U."/>
            <person name="Kubo M."/>
            <person name="Kurata T."/>
            <person name="Lalonde S."/>
            <person name="Li K."/>
            <person name="Li Y."/>
            <person name="Litt A."/>
            <person name="Lyons E."/>
            <person name="Manning G."/>
            <person name="Maruyama T."/>
            <person name="Michael T.P."/>
            <person name="Mikami K."/>
            <person name="Miyazaki S."/>
            <person name="Morinaga S."/>
            <person name="Murata T."/>
            <person name="Mueller-Roeber B."/>
            <person name="Nelson D.R."/>
            <person name="Obara M."/>
            <person name="Oguri Y."/>
            <person name="Olmstead R.G."/>
            <person name="Onodera N."/>
            <person name="Petersen B.L."/>
            <person name="Pils B."/>
            <person name="Prigge M."/>
            <person name="Rensing S.A."/>
            <person name="Riano-Pachon D.M."/>
            <person name="Roberts A.W."/>
            <person name="Sato Y."/>
            <person name="Scheller H.V."/>
            <person name="Schulz B."/>
            <person name="Schulz C."/>
            <person name="Shakirov E.V."/>
            <person name="Shibagaki N."/>
            <person name="Shinohara N."/>
            <person name="Shippen D.E."/>
            <person name="Soerensen I."/>
            <person name="Sotooka R."/>
            <person name="Sugimoto N."/>
            <person name="Sugita M."/>
            <person name="Sumikawa N."/>
            <person name="Tanurdzic M."/>
            <person name="Theissen G."/>
            <person name="Ulvskov P."/>
            <person name="Wakazuki S."/>
            <person name="Weng J.K."/>
            <person name="Willats W.W."/>
            <person name="Wipf D."/>
            <person name="Wolf P.G."/>
            <person name="Yang L."/>
            <person name="Zimmer A.D."/>
            <person name="Zhu Q."/>
            <person name="Mitros T."/>
            <person name="Hellsten U."/>
            <person name="Loque D."/>
            <person name="Otillar R."/>
            <person name="Salamov A."/>
            <person name="Schmutz J."/>
            <person name="Shapiro H."/>
            <person name="Lindquist E."/>
            <person name="Lucas S."/>
            <person name="Rokhsar D."/>
            <person name="Grigoriev I.V."/>
        </authorList>
    </citation>
    <scope>NUCLEOTIDE SEQUENCE [LARGE SCALE GENOMIC DNA]</scope>
</reference>
<dbReference type="AlphaFoldDB" id="D8RIN8"/>
<dbReference type="Gramene" id="EFJ28120">
    <property type="protein sequence ID" value="EFJ28120"/>
    <property type="gene ID" value="SELMODRAFT_411673"/>
</dbReference>
<dbReference type="KEGG" id="smo:SELMODRAFT_411673"/>
<dbReference type="HOGENOM" id="CLU_015101_2_0_1"/>
<dbReference type="EMBL" id="GL377630">
    <property type="protein sequence ID" value="EFJ13975.1"/>
    <property type="molecule type" value="Genomic_DNA"/>
</dbReference>
<dbReference type="Gramene" id="EFJ13975">
    <property type="protein sequence ID" value="EFJ13975"/>
    <property type="gene ID" value="SELMODRAFT_234682"/>
</dbReference>
<dbReference type="InterPro" id="IPR036514">
    <property type="entry name" value="SGNH_hydro_sf"/>
</dbReference>
<dbReference type="PANTHER" id="PTHR22835:SF588">
    <property type="entry name" value="ALPHA-L-FUCOSIDASE 3"/>
    <property type="match status" value="1"/>
</dbReference>
<comment type="similarity">
    <text evidence="1">Belongs to the 'GDSL' lipolytic enzyme family.</text>
</comment>
<dbReference type="Pfam" id="PF00657">
    <property type="entry name" value="Lipase_GDSL"/>
    <property type="match status" value="1"/>
</dbReference>
<dbReference type="GO" id="GO:0016788">
    <property type="term" value="F:hydrolase activity, acting on ester bonds"/>
    <property type="evidence" value="ECO:0007669"/>
    <property type="project" value="InterPro"/>
</dbReference>
<organism evidence="7">
    <name type="scientific">Selaginella moellendorffii</name>
    <name type="common">Spikemoss</name>
    <dbReference type="NCBI Taxonomy" id="88036"/>
    <lineage>
        <taxon>Eukaryota</taxon>
        <taxon>Viridiplantae</taxon>
        <taxon>Streptophyta</taxon>
        <taxon>Embryophyta</taxon>
        <taxon>Tracheophyta</taxon>
        <taxon>Lycopodiopsida</taxon>
        <taxon>Selaginellales</taxon>
        <taxon>Selaginellaceae</taxon>
        <taxon>Selaginella</taxon>
    </lineage>
</organism>
<dbReference type="eggNOG" id="ENOG502QPIT">
    <property type="taxonomic scope" value="Eukaryota"/>
</dbReference>
<dbReference type="PANTHER" id="PTHR22835">
    <property type="entry name" value="ZINC FINGER FYVE DOMAIN CONTAINING PROTEIN"/>
    <property type="match status" value="1"/>
</dbReference>
<gene>
    <name evidence="5" type="ORF">SELMODRAFT_234682</name>
    <name evidence="6" type="ORF">SELMODRAFT_411673</name>
</gene>
<keyword evidence="2 4" id="KW-0732">Signal</keyword>